<dbReference type="GO" id="GO:0006835">
    <property type="term" value="P:dicarboxylic acid transport"/>
    <property type="evidence" value="ECO:0007669"/>
    <property type="project" value="TreeGrafter"/>
</dbReference>
<reference evidence="9 10" key="1">
    <citation type="submission" date="2017-07" db="EMBL/GenBank/DDBJ databases">
        <title>Complete genome sequence of Actinoalloteichus hoggarensis DSM 45943, type strain of Actinoalloteichus hoggarensis.</title>
        <authorList>
            <person name="Ruckert C."/>
            <person name="Nouioui I."/>
            <person name="Willmese J."/>
            <person name="van Wezel G."/>
            <person name="Klenk H.-P."/>
            <person name="Kalinowski J."/>
            <person name="Zotchev S.B."/>
        </authorList>
    </citation>
    <scope>NUCLEOTIDE SEQUENCE [LARGE SCALE GENOMIC DNA]</scope>
    <source>
        <strain evidence="9 10">DSM 45943</strain>
    </source>
</reference>
<evidence type="ECO:0000256" key="2">
    <source>
        <dbReference type="ARBA" id="ARBA00022448"/>
    </source>
</evidence>
<dbReference type="InterPro" id="IPR001991">
    <property type="entry name" value="Na-dicarboxylate_symporter"/>
</dbReference>
<feature type="transmembrane region" description="Helical" evidence="8">
    <location>
        <begin position="57"/>
        <end position="76"/>
    </location>
</feature>
<dbReference type="OrthoDB" id="9766690at2"/>
<feature type="compositionally biased region" description="Basic and acidic residues" evidence="7">
    <location>
        <begin position="474"/>
        <end position="483"/>
    </location>
</feature>
<name>A0A221WA16_9PSEU</name>
<proteinExistence type="predicted"/>
<feature type="transmembrane region" description="Helical" evidence="8">
    <location>
        <begin position="202"/>
        <end position="227"/>
    </location>
</feature>
<feature type="transmembrane region" description="Helical" evidence="8">
    <location>
        <begin position="239"/>
        <end position="261"/>
    </location>
</feature>
<gene>
    <name evidence="9" type="primary">gltP</name>
    <name evidence="9" type="ORF">AHOG_24845</name>
</gene>
<evidence type="ECO:0000256" key="6">
    <source>
        <dbReference type="ARBA" id="ARBA00023136"/>
    </source>
</evidence>
<dbReference type="Pfam" id="PF00375">
    <property type="entry name" value="SDF"/>
    <property type="match status" value="1"/>
</dbReference>
<keyword evidence="10" id="KW-1185">Reference proteome</keyword>
<keyword evidence="4 8" id="KW-0812">Transmembrane</keyword>
<dbReference type="PANTHER" id="PTHR42865:SF7">
    <property type="entry name" value="PROTON_GLUTAMATE-ASPARTATE SYMPORTER"/>
    <property type="match status" value="1"/>
</dbReference>
<evidence type="ECO:0000256" key="8">
    <source>
        <dbReference type="SAM" id="Phobius"/>
    </source>
</evidence>
<dbReference type="InterPro" id="IPR036458">
    <property type="entry name" value="Na:dicarbo_symporter_sf"/>
</dbReference>
<evidence type="ECO:0000256" key="1">
    <source>
        <dbReference type="ARBA" id="ARBA00004651"/>
    </source>
</evidence>
<dbReference type="EMBL" id="CP022521">
    <property type="protein sequence ID" value="ASO22574.1"/>
    <property type="molecule type" value="Genomic_DNA"/>
</dbReference>
<feature type="transmembrane region" description="Helical" evidence="8">
    <location>
        <begin position="96"/>
        <end position="116"/>
    </location>
</feature>
<protein>
    <submittedName>
        <fullName evidence="9">Proton glutamate symport protein</fullName>
    </submittedName>
</protein>
<dbReference type="GO" id="GO:0005886">
    <property type="term" value="C:plasma membrane"/>
    <property type="evidence" value="ECO:0007669"/>
    <property type="project" value="UniProtKB-SubCell"/>
</dbReference>
<dbReference type="PRINTS" id="PR00173">
    <property type="entry name" value="EDTRNSPORT"/>
</dbReference>
<keyword evidence="5 8" id="KW-1133">Transmembrane helix</keyword>
<keyword evidence="2" id="KW-0813">Transport</keyword>
<keyword evidence="6 8" id="KW-0472">Membrane</keyword>
<evidence type="ECO:0000256" key="7">
    <source>
        <dbReference type="SAM" id="MobiDB-lite"/>
    </source>
</evidence>
<feature type="transmembrane region" description="Helical" evidence="8">
    <location>
        <begin position="322"/>
        <end position="340"/>
    </location>
</feature>
<evidence type="ECO:0000256" key="4">
    <source>
        <dbReference type="ARBA" id="ARBA00022692"/>
    </source>
</evidence>
<dbReference type="KEGG" id="ahg:AHOG_24845"/>
<feature type="compositionally biased region" description="Low complexity" evidence="7">
    <location>
        <begin position="455"/>
        <end position="466"/>
    </location>
</feature>
<dbReference type="Gene3D" id="1.10.3860.10">
    <property type="entry name" value="Sodium:dicarboxylate symporter"/>
    <property type="match status" value="1"/>
</dbReference>
<evidence type="ECO:0000313" key="10">
    <source>
        <dbReference type="Proteomes" id="UP000204221"/>
    </source>
</evidence>
<sequence length="483" mass="50212">MSTASAAPARRRLVKIPLAVQILLALALGVVLGLTARALSLEWLTVTLQTLGSTFVSLLQVTVVPLVFTAIVVSIASLRDLGRGPAAVARLGGKTLLWFATTAFISVLIGIATGLISNPGRGLDLTPDPDVVEQLAEREPGTWLDFVTGLVPSNLFSAFAEGAVLQVVVVSVLVGAAAYSLGRRAEPFVAVNRSILEIVQKLLWWLVLLAPIGVLGLIGRAVATYGLGETLAPLARLGIGVYVACLVVLAGVYPLLLALFAKVRPGIYFRKVWPVLQFAFVSRSSGATLPLSRQTTINLGVDRRYADFAVPLGVTTKMDGCAAIYPAIATIFIAQVYGVPLSLGDYVLIALVPVVATGASAGVAGWFTALTLTLSTVGLPLEGIALVLAIDPILDMIRTATNVAGQITIPVLVARNEGLLDDEILNSTEKHLLDPRSAVENNEETDAAGSGGTAAGSTAADSEATEPGTDAAPDGDRIGAESR</sequence>
<feature type="transmembrane region" description="Helical" evidence="8">
    <location>
        <begin position="346"/>
        <end position="367"/>
    </location>
</feature>
<dbReference type="SUPFAM" id="SSF118215">
    <property type="entry name" value="Proton glutamate symport protein"/>
    <property type="match status" value="1"/>
</dbReference>
<dbReference type="PANTHER" id="PTHR42865">
    <property type="entry name" value="PROTON/GLUTAMATE-ASPARTATE SYMPORTER"/>
    <property type="match status" value="1"/>
</dbReference>
<dbReference type="Proteomes" id="UP000204221">
    <property type="component" value="Chromosome"/>
</dbReference>
<comment type="subcellular location">
    <subcellularLocation>
        <location evidence="1">Cell membrane</location>
        <topology evidence="1">Multi-pass membrane protein</topology>
    </subcellularLocation>
</comment>
<feature type="region of interest" description="Disordered" evidence="7">
    <location>
        <begin position="431"/>
        <end position="483"/>
    </location>
</feature>
<evidence type="ECO:0000313" key="9">
    <source>
        <dbReference type="EMBL" id="ASO22574.1"/>
    </source>
</evidence>
<feature type="transmembrane region" description="Helical" evidence="8">
    <location>
        <begin position="163"/>
        <end position="181"/>
    </location>
</feature>
<dbReference type="AlphaFoldDB" id="A0A221WA16"/>
<keyword evidence="3" id="KW-1003">Cell membrane</keyword>
<organism evidence="9 10">
    <name type="scientific">Actinoalloteichus hoggarensis</name>
    <dbReference type="NCBI Taxonomy" id="1470176"/>
    <lineage>
        <taxon>Bacteria</taxon>
        <taxon>Bacillati</taxon>
        <taxon>Actinomycetota</taxon>
        <taxon>Actinomycetes</taxon>
        <taxon>Pseudonocardiales</taxon>
        <taxon>Pseudonocardiaceae</taxon>
        <taxon>Actinoalloteichus</taxon>
    </lineage>
</organism>
<evidence type="ECO:0000256" key="5">
    <source>
        <dbReference type="ARBA" id="ARBA00022989"/>
    </source>
</evidence>
<evidence type="ECO:0000256" key="3">
    <source>
        <dbReference type="ARBA" id="ARBA00022475"/>
    </source>
</evidence>
<dbReference type="GO" id="GO:0015293">
    <property type="term" value="F:symporter activity"/>
    <property type="evidence" value="ECO:0007669"/>
    <property type="project" value="UniProtKB-KW"/>
</dbReference>
<dbReference type="RefSeq" id="WP_093943495.1">
    <property type="nucleotide sequence ID" value="NZ_CP022521.1"/>
</dbReference>
<accession>A0A221WA16</accession>